<accession>A0ACB8ERC6</accession>
<dbReference type="Proteomes" id="UP000827872">
    <property type="component" value="Linkage Group LG07"/>
</dbReference>
<gene>
    <name evidence="1" type="ORF">K3G42_020705</name>
</gene>
<reference evidence="1" key="1">
    <citation type="submission" date="2021-08" db="EMBL/GenBank/DDBJ databases">
        <title>The first chromosome-level gecko genome reveals the dynamic sex chromosomes of Neotropical dwarf geckos (Sphaerodactylidae: Sphaerodactylus).</title>
        <authorList>
            <person name="Pinto B.J."/>
            <person name="Keating S.E."/>
            <person name="Gamble T."/>
        </authorList>
    </citation>
    <scope>NUCLEOTIDE SEQUENCE</scope>
    <source>
        <strain evidence="1">TG3544</strain>
    </source>
</reference>
<organism evidence="1 2">
    <name type="scientific">Sphaerodactylus townsendi</name>
    <dbReference type="NCBI Taxonomy" id="933632"/>
    <lineage>
        <taxon>Eukaryota</taxon>
        <taxon>Metazoa</taxon>
        <taxon>Chordata</taxon>
        <taxon>Craniata</taxon>
        <taxon>Vertebrata</taxon>
        <taxon>Euteleostomi</taxon>
        <taxon>Lepidosauria</taxon>
        <taxon>Squamata</taxon>
        <taxon>Bifurcata</taxon>
        <taxon>Gekkota</taxon>
        <taxon>Sphaerodactylidae</taxon>
        <taxon>Sphaerodactylus</taxon>
    </lineage>
</organism>
<sequence length="111" mass="12158">MGEWAVITGAGDGIGKAYSFELAKRGLNTVLISRTLETLRKVASEIEKATGRNVKIIQADFTKNNIYDDIEKSLQGLEIGILVNNVGMLHNPHPCCFLNGSKEDEVNIVLQ</sequence>
<name>A0ACB8ERC6_9SAUR</name>
<evidence type="ECO:0000313" key="1">
    <source>
        <dbReference type="EMBL" id="KAH7995049.1"/>
    </source>
</evidence>
<proteinExistence type="predicted"/>
<evidence type="ECO:0000313" key="2">
    <source>
        <dbReference type="Proteomes" id="UP000827872"/>
    </source>
</evidence>
<protein>
    <submittedName>
        <fullName evidence="1">Uncharacterized protein</fullName>
    </submittedName>
</protein>
<keyword evidence="2" id="KW-1185">Reference proteome</keyword>
<comment type="caution">
    <text evidence="1">The sequence shown here is derived from an EMBL/GenBank/DDBJ whole genome shotgun (WGS) entry which is preliminary data.</text>
</comment>
<dbReference type="EMBL" id="CM037620">
    <property type="protein sequence ID" value="KAH7995049.1"/>
    <property type="molecule type" value="Genomic_DNA"/>
</dbReference>